<dbReference type="AlphaFoldDB" id="A0A7W6S1L2"/>
<comment type="caution">
    <text evidence="1">The sequence shown here is derived from an EMBL/GenBank/DDBJ whole genome shotgun (WGS) entry which is preliminary data.</text>
</comment>
<name>A0A7W6S1L2_9PROT</name>
<organism evidence="1 2">
    <name type="scientific">Roseospira goensis</name>
    <dbReference type="NCBI Taxonomy" id="391922"/>
    <lineage>
        <taxon>Bacteria</taxon>
        <taxon>Pseudomonadati</taxon>
        <taxon>Pseudomonadota</taxon>
        <taxon>Alphaproteobacteria</taxon>
        <taxon>Rhodospirillales</taxon>
        <taxon>Rhodospirillaceae</taxon>
        <taxon>Roseospira</taxon>
    </lineage>
</organism>
<evidence type="ECO:0000313" key="2">
    <source>
        <dbReference type="Proteomes" id="UP000555728"/>
    </source>
</evidence>
<dbReference type="EMBL" id="JACIGI010000030">
    <property type="protein sequence ID" value="MBB4287223.1"/>
    <property type="molecule type" value="Genomic_DNA"/>
</dbReference>
<gene>
    <name evidence="1" type="ORF">GGD88_002967</name>
</gene>
<dbReference type="Proteomes" id="UP000555728">
    <property type="component" value="Unassembled WGS sequence"/>
</dbReference>
<proteinExistence type="predicted"/>
<protein>
    <submittedName>
        <fullName evidence="1">Uncharacterized protein</fullName>
    </submittedName>
</protein>
<accession>A0A7W6S1L2</accession>
<dbReference type="RefSeq" id="WP_184436755.1">
    <property type="nucleotide sequence ID" value="NZ_JACIGI010000030.1"/>
</dbReference>
<keyword evidence="2" id="KW-1185">Reference proteome</keyword>
<evidence type="ECO:0000313" key="1">
    <source>
        <dbReference type="EMBL" id="MBB4287223.1"/>
    </source>
</evidence>
<sequence>MTDRLMHAVLALDAYNRGYDPGLRIEPGATYDIGKMSITKESDTLAGSQGVNIGFYAAAYQGNGETIISFRGTDDIDADDLLDFAWQVLTSSRDARHGWPLALGSTNSQQAQMAARCSRPAA</sequence>
<reference evidence="1 2" key="1">
    <citation type="submission" date="2020-08" db="EMBL/GenBank/DDBJ databases">
        <title>Genome sequencing of Purple Non-Sulfur Bacteria from various extreme environments.</title>
        <authorList>
            <person name="Mayer M."/>
        </authorList>
    </citation>
    <scope>NUCLEOTIDE SEQUENCE [LARGE SCALE GENOMIC DNA]</scope>
    <source>
        <strain evidence="1 2">JA135</strain>
    </source>
</reference>